<reference evidence="3" key="2">
    <citation type="submission" date="2022-03" db="EMBL/GenBank/DDBJ databases">
        <title>Draft title - Genomic analysis of global carrot germplasm unveils the trajectory of domestication and the origin of high carotenoid orange carrot.</title>
        <authorList>
            <person name="Iorizzo M."/>
            <person name="Ellison S."/>
            <person name="Senalik D."/>
            <person name="Macko-Podgorni A."/>
            <person name="Grzebelus D."/>
            <person name="Bostan H."/>
            <person name="Rolling W."/>
            <person name="Curaba J."/>
            <person name="Simon P."/>
        </authorList>
    </citation>
    <scope>NUCLEOTIDE SEQUENCE</scope>
    <source>
        <tissue evidence="3">Leaf</tissue>
    </source>
</reference>
<dbReference type="InterPro" id="IPR025312">
    <property type="entry name" value="DUF4216"/>
</dbReference>
<keyword evidence="4" id="KW-1185">Reference proteome</keyword>
<name>A0AAF1B9P9_DAUCS</name>
<evidence type="ECO:0000259" key="2">
    <source>
        <dbReference type="Pfam" id="PF13960"/>
    </source>
</evidence>
<dbReference type="Pfam" id="PF13960">
    <property type="entry name" value="DUF4218"/>
    <property type="match status" value="1"/>
</dbReference>
<accession>A0AAF1B9P9</accession>
<feature type="domain" description="DUF4216" evidence="1">
    <location>
        <begin position="329"/>
        <end position="397"/>
    </location>
</feature>
<dbReference type="AlphaFoldDB" id="A0AAF1B9P9"/>
<proteinExistence type="predicted"/>
<dbReference type="PANTHER" id="PTHR48258:SF9">
    <property type="entry name" value="OS01G0348150 PROTEIN"/>
    <property type="match status" value="1"/>
</dbReference>
<evidence type="ECO:0008006" key="5">
    <source>
        <dbReference type="Google" id="ProtNLM"/>
    </source>
</evidence>
<protein>
    <recommendedName>
        <fullName evidence="5">DUF4218 domain-containing protein</fullName>
    </recommendedName>
</protein>
<feature type="domain" description="DUF4218" evidence="2">
    <location>
        <begin position="40"/>
        <end position="144"/>
    </location>
</feature>
<gene>
    <name evidence="3" type="ORF">DCAR_0729383</name>
</gene>
<organism evidence="3 4">
    <name type="scientific">Daucus carota subsp. sativus</name>
    <name type="common">Carrot</name>
    <dbReference type="NCBI Taxonomy" id="79200"/>
    <lineage>
        <taxon>Eukaryota</taxon>
        <taxon>Viridiplantae</taxon>
        <taxon>Streptophyta</taxon>
        <taxon>Embryophyta</taxon>
        <taxon>Tracheophyta</taxon>
        <taxon>Spermatophyta</taxon>
        <taxon>Magnoliopsida</taxon>
        <taxon>eudicotyledons</taxon>
        <taxon>Gunneridae</taxon>
        <taxon>Pentapetalae</taxon>
        <taxon>asterids</taxon>
        <taxon>campanulids</taxon>
        <taxon>Apiales</taxon>
        <taxon>Apiaceae</taxon>
        <taxon>Apioideae</taxon>
        <taxon>Scandiceae</taxon>
        <taxon>Daucinae</taxon>
        <taxon>Daucus</taxon>
        <taxon>Daucus sect. Daucus</taxon>
    </lineage>
</organism>
<dbReference type="Proteomes" id="UP000077755">
    <property type="component" value="Chromosome 7"/>
</dbReference>
<evidence type="ECO:0000259" key="1">
    <source>
        <dbReference type="Pfam" id="PF13952"/>
    </source>
</evidence>
<dbReference type="Pfam" id="PF13952">
    <property type="entry name" value="DUF4216"/>
    <property type="match status" value="1"/>
</dbReference>
<evidence type="ECO:0000313" key="4">
    <source>
        <dbReference type="Proteomes" id="UP000077755"/>
    </source>
</evidence>
<sequence>MKSHDCHILLQQLLPVAIRSVLPKHVRVTIIRLCFFFNALCCKIVDVSKLDKLQTDVIVTLCDLEKIFPASFFDVMIHLVVHLVRELRLCGPVFYRWMYASERFNKVLKSYVRNRYYPEGCIAESYLGEESVEFCQEFVNQSCTTAGIRKDAGKLSGPLSVVIMKSIEEKERDEAHLHVLLNNPEVHPYIVMHKEHLEEIYRGKKKSLHWLLREHNRLFADWFEQKVSFFSVSFCAHFSGCVSSEMMKNPQDISDTIRWLAGKPSFSVFTYEAYLVDGVRYFTKDRDHVRVVQNSGVSLVAKTVQVSSAKDKNPVESDMTFYGVILEIWELDYHAFKAPLFLCNWADNDKGIKVDDLGFTLVDLSRQGHKKDKYVSTDQVKQVFYVEDPVDAKWSVVLTSTTRDYQEVYNDDDLGDTIMENPPFCSEIPTCDVPDDVQHSIRNNIEGTWVKH</sequence>
<evidence type="ECO:0000313" key="3">
    <source>
        <dbReference type="EMBL" id="WOH09923.1"/>
    </source>
</evidence>
<dbReference type="InterPro" id="IPR025452">
    <property type="entry name" value="DUF4218"/>
</dbReference>
<reference evidence="3" key="1">
    <citation type="journal article" date="2016" name="Nat. Genet.">
        <title>A high-quality carrot genome assembly provides new insights into carotenoid accumulation and asterid genome evolution.</title>
        <authorList>
            <person name="Iorizzo M."/>
            <person name="Ellison S."/>
            <person name="Senalik D."/>
            <person name="Zeng P."/>
            <person name="Satapoomin P."/>
            <person name="Huang J."/>
            <person name="Bowman M."/>
            <person name="Iovene M."/>
            <person name="Sanseverino W."/>
            <person name="Cavagnaro P."/>
            <person name="Yildiz M."/>
            <person name="Macko-Podgorni A."/>
            <person name="Moranska E."/>
            <person name="Grzebelus E."/>
            <person name="Grzebelus D."/>
            <person name="Ashrafi H."/>
            <person name="Zheng Z."/>
            <person name="Cheng S."/>
            <person name="Spooner D."/>
            <person name="Van Deynze A."/>
            <person name="Simon P."/>
        </authorList>
    </citation>
    <scope>NUCLEOTIDE SEQUENCE</scope>
    <source>
        <tissue evidence="3">Leaf</tissue>
    </source>
</reference>
<dbReference type="EMBL" id="CP093349">
    <property type="protein sequence ID" value="WOH09923.1"/>
    <property type="molecule type" value="Genomic_DNA"/>
</dbReference>
<dbReference type="PANTHER" id="PTHR48258">
    <property type="entry name" value="DUF4218 DOMAIN-CONTAINING PROTEIN-RELATED"/>
    <property type="match status" value="1"/>
</dbReference>